<dbReference type="PANTHER" id="PTHR22696:SF1">
    <property type="entry name" value="E3 UBIQUITIN-PROTEIN LIGASE RNF26"/>
    <property type="match status" value="1"/>
</dbReference>
<dbReference type="InterPro" id="IPR001841">
    <property type="entry name" value="Znf_RING"/>
</dbReference>
<dbReference type="PANTHER" id="PTHR22696">
    <property type="entry name" value="E3 UBIQUITIN-PROTEIN LIGASE RNF26"/>
    <property type="match status" value="1"/>
</dbReference>
<sequence>MSSGNNVGCIFIATHSVITATIAGNAGASTFFIKTILGDVTILNELDFNMSFEVEALKDKQKFSEAHFGDISAVKGSNEEETLLANLGPLADLLDQYASVCNEVISLFAHVILRLFETVNNTGSPVELITSSFAFLLTLLCSILHLLVHELTCLIVWPFRTSLNLLIAYPLVLTLISLISVLSCAAFIIIIIKQISFAQIYSASTRFVALNFRPFVCAASQLFYPFIVTVLHLLVLPVKFLCDLCTSFVWMIPVFRSKRIRRYSSNCGADDVSRITCCICFIHEKSILLQPCNHICLCAHCVEELLETYEEPICPLCRSIITSYVDVYI</sequence>
<dbReference type="GO" id="GO:0008270">
    <property type="term" value="F:zinc ion binding"/>
    <property type="evidence" value="ECO:0007669"/>
    <property type="project" value="UniProtKB-KW"/>
</dbReference>
<keyword evidence="4" id="KW-1133">Transmembrane helix</keyword>
<evidence type="ECO:0000256" key="2">
    <source>
        <dbReference type="ARBA" id="ARBA00022833"/>
    </source>
</evidence>
<keyword evidence="4" id="KW-0812">Transmembrane</keyword>
<dbReference type="InterPro" id="IPR013083">
    <property type="entry name" value="Znf_RING/FYVE/PHD"/>
</dbReference>
<feature type="transmembrane region" description="Helical" evidence="4">
    <location>
        <begin position="230"/>
        <end position="252"/>
    </location>
</feature>
<reference evidence="6 7" key="1">
    <citation type="submission" date="2018-08" db="EMBL/GenBank/DDBJ databases">
        <authorList>
            <person name="Laetsch R D."/>
            <person name="Stevens L."/>
            <person name="Kumar S."/>
            <person name="Blaxter L. M."/>
        </authorList>
    </citation>
    <scope>NUCLEOTIDE SEQUENCE [LARGE SCALE GENOMIC DNA]</scope>
</reference>
<dbReference type="OrthoDB" id="1711136at2759"/>
<dbReference type="GO" id="GO:0061630">
    <property type="term" value="F:ubiquitin protein ligase activity"/>
    <property type="evidence" value="ECO:0007669"/>
    <property type="project" value="TreeGrafter"/>
</dbReference>
<dbReference type="STRING" id="42156.A0A3P7M7H4"/>
<dbReference type="OMA" id="CIFIATH"/>
<dbReference type="Pfam" id="PF13920">
    <property type="entry name" value="zf-C3HC4_3"/>
    <property type="match status" value="1"/>
</dbReference>
<evidence type="ECO:0000256" key="4">
    <source>
        <dbReference type="SAM" id="Phobius"/>
    </source>
</evidence>
<accession>A0A3P7M7H4</accession>
<keyword evidence="2" id="KW-0862">Zinc</keyword>
<dbReference type="AlphaFoldDB" id="A0A3P7M7H4"/>
<dbReference type="GO" id="GO:0016567">
    <property type="term" value="P:protein ubiquitination"/>
    <property type="evidence" value="ECO:0007669"/>
    <property type="project" value="TreeGrafter"/>
</dbReference>
<evidence type="ECO:0000313" key="7">
    <source>
        <dbReference type="Proteomes" id="UP000277928"/>
    </source>
</evidence>
<dbReference type="Gene3D" id="3.30.40.10">
    <property type="entry name" value="Zinc/RING finger domain, C3HC4 (zinc finger)"/>
    <property type="match status" value="1"/>
</dbReference>
<keyword evidence="4" id="KW-0472">Membrane</keyword>
<keyword evidence="1 3" id="KW-0863">Zinc-finger</keyword>
<evidence type="ECO:0000256" key="1">
    <source>
        <dbReference type="ARBA" id="ARBA00022771"/>
    </source>
</evidence>
<organism evidence="6 7">
    <name type="scientific">Litomosoides sigmodontis</name>
    <name type="common">Filarial nematode worm</name>
    <dbReference type="NCBI Taxonomy" id="42156"/>
    <lineage>
        <taxon>Eukaryota</taxon>
        <taxon>Metazoa</taxon>
        <taxon>Ecdysozoa</taxon>
        <taxon>Nematoda</taxon>
        <taxon>Chromadorea</taxon>
        <taxon>Rhabditida</taxon>
        <taxon>Spirurina</taxon>
        <taxon>Spiruromorpha</taxon>
        <taxon>Filarioidea</taxon>
        <taxon>Onchocercidae</taxon>
        <taxon>Litomosoides</taxon>
    </lineage>
</organism>
<gene>
    <name evidence="6" type="ORF">NLS_LOCUS9727</name>
</gene>
<feature type="transmembrane region" description="Helical" evidence="4">
    <location>
        <begin position="128"/>
        <end position="147"/>
    </location>
</feature>
<keyword evidence="1 3" id="KW-0479">Metal-binding</keyword>
<keyword evidence="7" id="KW-1185">Reference proteome</keyword>
<dbReference type="PROSITE" id="PS50089">
    <property type="entry name" value="ZF_RING_2"/>
    <property type="match status" value="1"/>
</dbReference>
<evidence type="ECO:0000259" key="5">
    <source>
        <dbReference type="PROSITE" id="PS50089"/>
    </source>
</evidence>
<dbReference type="GO" id="GO:0006511">
    <property type="term" value="P:ubiquitin-dependent protein catabolic process"/>
    <property type="evidence" value="ECO:0007669"/>
    <property type="project" value="TreeGrafter"/>
</dbReference>
<feature type="domain" description="RING-type" evidence="5">
    <location>
        <begin position="277"/>
        <end position="318"/>
    </location>
</feature>
<evidence type="ECO:0000313" key="6">
    <source>
        <dbReference type="EMBL" id="VDM92295.1"/>
    </source>
</evidence>
<evidence type="ECO:0000256" key="3">
    <source>
        <dbReference type="PROSITE-ProRule" id="PRU00175"/>
    </source>
</evidence>
<name>A0A3P7M7H4_LITSI</name>
<dbReference type="SUPFAM" id="SSF57850">
    <property type="entry name" value="RING/U-box"/>
    <property type="match status" value="1"/>
</dbReference>
<dbReference type="Proteomes" id="UP000277928">
    <property type="component" value="Unassembled WGS sequence"/>
</dbReference>
<protein>
    <recommendedName>
        <fullName evidence="5">RING-type domain-containing protein</fullName>
    </recommendedName>
</protein>
<feature type="transmembrane region" description="Helical" evidence="4">
    <location>
        <begin position="167"/>
        <end position="192"/>
    </location>
</feature>
<proteinExistence type="predicted"/>
<dbReference type="EMBL" id="UYRX01001867">
    <property type="protein sequence ID" value="VDM92295.1"/>
    <property type="molecule type" value="Genomic_DNA"/>
</dbReference>
<feature type="transmembrane region" description="Helical" evidence="4">
    <location>
        <begin position="204"/>
        <end position="224"/>
    </location>
</feature>